<dbReference type="AlphaFoldDB" id="A0A851D2H7"/>
<evidence type="ECO:0000256" key="2">
    <source>
        <dbReference type="ARBA" id="ARBA00022553"/>
    </source>
</evidence>
<feature type="non-terminal residue" evidence="9">
    <location>
        <position position="1"/>
    </location>
</feature>
<feature type="region of interest" description="Disordered" evidence="6">
    <location>
        <begin position="494"/>
        <end position="549"/>
    </location>
</feature>
<feature type="region of interest" description="Disordered" evidence="6">
    <location>
        <begin position="246"/>
        <end position="322"/>
    </location>
</feature>
<dbReference type="EMBL" id="WEIS01010190">
    <property type="protein sequence ID" value="NWI62918.1"/>
    <property type="molecule type" value="Genomic_DNA"/>
</dbReference>
<feature type="region of interest" description="Disordered" evidence="6">
    <location>
        <begin position="114"/>
        <end position="163"/>
    </location>
</feature>
<name>A0A851D2H7_TODME</name>
<proteinExistence type="predicted"/>
<feature type="compositionally biased region" description="Polar residues" evidence="6">
    <location>
        <begin position="389"/>
        <end position="398"/>
    </location>
</feature>
<dbReference type="Gene3D" id="1.10.533.10">
    <property type="entry name" value="Death Domain, Fas"/>
    <property type="match status" value="1"/>
</dbReference>
<keyword evidence="3" id="KW-0399">Innate immunity</keyword>
<evidence type="ECO:0000256" key="7">
    <source>
        <dbReference type="SAM" id="Phobius"/>
    </source>
</evidence>
<protein>
    <submittedName>
        <fullName evidence="9">MAVS protein</fullName>
    </submittedName>
</protein>
<sequence length="619" mass="64614">MGFAEDKVYDYILKNLRNFRNIRVASLADSLSCLTDADRDELHSREETRGSQATVYRLYQHLRCRQGWVPDLIEALRHNNAGHLADELQHVYDSYRPPPRSSPAPQLLMIRSVSSGPSAASSVGAQTPPPRPGVAPSAPTAQQPHQEPLVGGLPPALPSANVDLDGRVPVQESLPKTLLEQESPRPPLPGSAAHDGASAERAVKGPLLQPTAAAPVASGTPGTGSGAHPVCVDNGCFGNAKHLQRGAPGLGLRGSLPPRDAGATPRPEQPHNEPEENSYVSAESPLRLEEPVHREGTQPPDSVPKNGAVPGSEPVGSSVDVRNPFLVQQQFDAEQKRLEMLRGDRGDEDAQMEATTLVITAVPRGTCPSSDTSLKPPVQEEKPPVVETAKSSPSTLTTDKVLPTSVDPLPSAAGGVEGTSGRTASRHSSATSVWTSCSAAESDVELSKPGVLLSVAEESSKVTGRCPKARATSSPFPGVSSHFTLCSDPLMVSTDSSGSAATLTRVSSTCPDPRKEEAAGASRDSRPPPSRDSPSLGTHELHVAGDNLEGGDNLCNGADALGNPSLFDSSGARDATSSSSGARAAPRDKTGASLPYVLTAVGIAVISVAAFAVYNRLQK</sequence>
<dbReference type="OrthoDB" id="9909785at2759"/>
<keyword evidence="5" id="KW-0391">Immunity</keyword>
<feature type="compositionally biased region" description="Low complexity" evidence="6">
    <location>
        <begin position="114"/>
        <end position="125"/>
    </location>
</feature>
<feature type="region of interest" description="Disordered" evidence="6">
    <location>
        <begin position="359"/>
        <end position="430"/>
    </location>
</feature>
<feature type="domain" description="Caspase recruitment" evidence="8">
    <location>
        <begin position="9"/>
        <end position="91"/>
    </location>
</feature>
<dbReference type="Proteomes" id="UP000660247">
    <property type="component" value="Unassembled WGS sequence"/>
</dbReference>
<feature type="transmembrane region" description="Helical" evidence="7">
    <location>
        <begin position="594"/>
        <end position="614"/>
    </location>
</feature>
<feature type="compositionally biased region" description="Polar residues" evidence="6">
    <location>
        <begin position="494"/>
        <end position="510"/>
    </location>
</feature>
<dbReference type="Pfam" id="PF16739">
    <property type="entry name" value="CARD_2"/>
    <property type="match status" value="1"/>
</dbReference>
<accession>A0A851D2H7</accession>
<evidence type="ECO:0000313" key="9">
    <source>
        <dbReference type="EMBL" id="NWI62918.1"/>
    </source>
</evidence>
<gene>
    <name evidence="9" type="primary">Mavs</name>
    <name evidence="9" type="ORF">TODMEX_R03407</name>
</gene>
<dbReference type="InterPro" id="IPR011029">
    <property type="entry name" value="DEATH-like_dom_sf"/>
</dbReference>
<comment type="caution">
    <text evidence="9">The sequence shown here is derived from an EMBL/GenBank/DDBJ whole genome shotgun (WGS) entry which is preliminary data.</text>
</comment>
<evidence type="ECO:0000256" key="1">
    <source>
        <dbReference type="ARBA" id="ARBA00022499"/>
    </source>
</evidence>
<reference evidence="9" key="1">
    <citation type="submission" date="2019-10" db="EMBL/GenBank/DDBJ databases">
        <title>Bird 10,000 Genomes (B10K) Project - Family phase.</title>
        <authorList>
            <person name="Zhang G."/>
        </authorList>
    </citation>
    <scope>NUCLEOTIDE SEQUENCE</scope>
    <source>
        <strain evidence="9">B10K-DU-002-69</strain>
        <tissue evidence="9">Muscle</tissue>
    </source>
</reference>
<keyword evidence="1" id="KW-1017">Isopeptide bond</keyword>
<keyword evidence="2" id="KW-0597">Phosphoprotein</keyword>
<evidence type="ECO:0000259" key="8">
    <source>
        <dbReference type="Pfam" id="PF16739"/>
    </source>
</evidence>
<keyword evidence="4" id="KW-0832">Ubl conjugation</keyword>
<feature type="compositionally biased region" description="Polar residues" evidence="6">
    <location>
        <begin position="420"/>
        <end position="430"/>
    </location>
</feature>
<dbReference type="InterPro" id="IPR031964">
    <property type="entry name" value="CARD_dom"/>
</dbReference>
<evidence type="ECO:0000313" key="10">
    <source>
        <dbReference type="Proteomes" id="UP000660247"/>
    </source>
</evidence>
<feature type="region of interest" description="Disordered" evidence="6">
    <location>
        <begin position="177"/>
        <end position="199"/>
    </location>
</feature>
<keyword evidence="7" id="KW-0472">Membrane</keyword>
<feature type="region of interest" description="Disordered" evidence="6">
    <location>
        <begin position="566"/>
        <end position="588"/>
    </location>
</feature>
<feature type="compositionally biased region" description="Basic and acidic residues" evidence="6">
    <location>
        <begin position="286"/>
        <end position="296"/>
    </location>
</feature>
<keyword evidence="7" id="KW-0812">Transmembrane</keyword>
<dbReference type="GO" id="GO:0045087">
    <property type="term" value="P:innate immune response"/>
    <property type="evidence" value="ECO:0007669"/>
    <property type="project" value="UniProtKB-KW"/>
</dbReference>
<organism evidence="9 10">
    <name type="scientific">Todus mexicanus</name>
    <name type="common">Puerto Rican tody</name>
    <dbReference type="NCBI Taxonomy" id="135184"/>
    <lineage>
        <taxon>Eukaryota</taxon>
        <taxon>Metazoa</taxon>
        <taxon>Chordata</taxon>
        <taxon>Craniata</taxon>
        <taxon>Vertebrata</taxon>
        <taxon>Euteleostomi</taxon>
        <taxon>Archelosauria</taxon>
        <taxon>Archosauria</taxon>
        <taxon>Dinosauria</taxon>
        <taxon>Saurischia</taxon>
        <taxon>Theropoda</taxon>
        <taxon>Coelurosauria</taxon>
        <taxon>Aves</taxon>
        <taxon>Neognathae</taxon>
        <taxon>Neoaves</taxon>
        <taxon>Telluraves</taxon>
        <taxon>Coraciimorphae</taxon>
        <taxon>Coraciiformes</taxon>
        <taxon>Todidae</taxon>
        <taxon>Todus</taxon>
    </lineage>
</organism>
<feature type="region of interest" description="Disordered" evidence="6">
    <location>
        <begin position="459"/>
        <end position="480"/>
    </location>
</feature>
<evidence type="ECO:0000256" key="6">
    <source>
        <dbReference type="SAM" id="MobiDB-lite"/>
    </source>
</evidence>
<feature type="compositionally biased region" description="Low complexity" evidence="6">
    <location>
        <begin position="568"/>
        <end position="584"/>
    </location>
</feature>
<keyword evidence="7" id="KW-1133">Transmembrane helix</keyword>
<keyword evidence="10" id="KW-1185">Reference proteome</keyword>
<feature type="compositionally biased region" description="Basic and acidic residues" evidence="6">
    <location>
        <begin position="512"/>
        <end position="526"/>
    </location>
</feature>
<evidence type="ECO:0000256" key="5">
    <source>
        <dbReference type="ARBA" id="ARBA00022859"/>
    </source>
</evidence>
<feature type="non-terminal residue" evidence="9">
    <location>
        <position position="619"/>
    </location>
</feature>
<evidence type="ECO:0000256" key="3">
    <source>
        <dbReference type="ARBA" id="ARBA00022588"/>
    </source>
</evidence>
<evidence type="ECO:0000256" key="4">
    <source>
        <dbReference type="ARBA" id="ARBA00022843"/>
    </source>
</evidence>
<dbReference type="GO" id="GO:0005737">
    <property type="term" value="C:cytoplasm"/>
    <property type="evidence" value="ECO:0007669"/>
    <property type="project" value="UniProtKB-ARBA"/>
</dbReference>